<dbReference type="GO" id="GO:0016020">
    <property type="term" value="C:membrane"/>
    <property type="evidence" value="ECO:0007669"/>
    <property type="project" value="UniProtKB-UniRule"/>
</dbReference>
<dbReference type="Gene3D" id="3.30.1330.60">
    <property type="entry name" value="OmpA-like domain"/>
    <property type="match status" value="1"/>
</dbReference>
<comment type="caution">
    <text evidence="3">The sequence shown here is derived from an EMBL/GenBank/DDBJ whole genome shotgun (WGS) entry which is preliminary data.</text>
</comment>
<dbReference type="InterPro" id="IPR050330">
    <property type="entry name" value="Bact_OuterMem_StrucFunc"/>
</dbReference>
<evidence type="ECO:0000256" key="1">
    <source>
        <dbReference type="PROSITE-ProRule" id="PRU00473"/>
    </source>
</evidence>
<keyword evidence="1" id="KW-0472">Membrane</keyword>
<dbReference type="Proteomes" id="UP000707206">
    <property type="component" value="Unassembled WGS sequence"/>
</dbReference>
<keyword evidence="4" id="KW-1185">Reference proteome</keyword>
<dbReference type="EMBL" id="VIKU02000002">
    <property type="protein sequence ID" value="NHF59736.1"/>
    <property type="molecule type" value="Genomic_DNA"/>
</dbReference>
<dbReference type="Pfam" id="PF00691">
    <property type="entry name" value="OmpA"/>
    <property type="match status" value="1"/>
</dbReference>
<evidence type="ECO:0000259" key="2">
    <source>
        <dbReference type="PROSITE" id="PS51123"/>
    </source>
</evidence>
<reference evidence="3" key="1">
    <citation type="submission" date="2019-07" db="EMBL/GenBank/DDBJ databases">
        <authorList>
            <person name="De-Chao Zhang Q."/>
        </authorList>
    </citation>
    <scope>NUCLEOTIDE SEQUENCE</scope>
    <source>
        <strain evidence="3">TP-CH-4</strain>
    </source>
</reference>
<dbReference type="PROSITE" id="PS51257">
    <property type="entry name" value="PROKAR_LIPOPROTEIN"/>
    <property type="match status" value="1"/>
</dbReference>
<dbReference type="CDD" id="cd07185">
    <property type="entry name" value="OmpA_C-like"/>
    <property type="match status" value="1"/>
</dbReference>
<proteinExistence type="predicted"/>
<dbReference type="SUPFAM" id="SSF103088">
    <property type="entry name" value="OmpA-like"/>
    <property type="match status" value="1"/>
</dbReference>
<dbReference type="PROSITE" id="PS51123">
    <property type="entry name" value="OMPA_2"/>
    <property type="match status" value="1"/>
</dbReference>
<protein>
    <submittedName>
        <fullName evidence="3">OmpA family protein</fullName>
    </submittedName>
</protein>
<dbReference type="PANTHER" id="PTHR30329">
    <property type="entry name" value="STATOR ELEMENT OF FLAGELLAR MOTOR COMPLEX"/>
    <property type="match status" value="1"/>
</dbReference>
<dbReference type="InterPro" id="IPR036737">
    <property type="entry name" value="OmpA-like_sf"/>
</dbReference>
<sequence>MNTLKLIGALVILLLTSCVSQKKYTALQDRAQQCENNLRSSESARSLLEVDLAYEKNRSKSLEQQMEYFKSTNTDLLARLSDFSVVSKSGAESIKRSLEALNEQNKYIKDLTSSMQRKDSINLVLIMNLKRSLDDFDDEDISIEVKKGVVYVSISDKMLFRSGSYQISNHAEEVIGKIAKIVNDHKELDILVEGHTDNVPIANECMIDNWDLSVKRATSIVRLMQNKFGVQPQRMTAGGRSEYLPKTTNGTVAGRAKNRRTEIVILPKLDQFFELLEPPLTSIGNQGE</sequence>
<evidence type="ECO:0000313" key="4">
    <source>
        <dbReference type="Proteomes" id="UP000707206"/>
    </source>
</evidence>
<name>A0A967ASU5_9FLAO</name>
<accession>A0A967ASU5</accession>
<dbReference type="InterPro" id="IPR006665">
    <property type="entry name" value="OmpA-like"/>
</dbReference>
<dbReference type="PANTHER" id="PTHR30329:SF21">
    <property type="entry name" value="LIPOPROTEIN YIAD-RELATED"/>
    <property type="match status" value="1"/>
</dbReference>
<dbReference type="AlphaFoldDB" id="A0A967ASU5"/>
<evidence type="ECO:0000313" key="3">
    <source>
        <dbReference type="EMBL" id="NHF59736.1"/>
    </source>
</evidence>
<dbReference type="RefSeq" id="WP_152574225.1">
    <property type="nucleotide sequence ID" value="NZ_VIKU02000002.1"/>
</dbReference>
<feature type="domain" description="OmpA-like" evidence="2">
    <location>
        <begin position="147"/>
        <end position="269"/>
    </location>
</feature>
<gene>
    <name evidence="3" type="ORF">FK220_010310</name>
</gene>
<organism evidence="3 4">
    <name type="scientific">Pelagihabitans pacificus</name>
    <dbReference type="NCBI Taxonomy" id="2696054"/>
    <lineage>
        <taxon>Bacteria</taxon>
        <taxon>Pseudomonadati</taxon>
        <taxon>Bacteroidota</taxon>
        <taxon>Flavobacteriia</taxon>
        <taxon>Flavobacteriales</taxon>
        <taxon>Flavobacteriaceae</taxon>
        <taxon>Pelagihabitans</taxon>
    </lineage>
</organism>
<reference evidence="3" key="2">
    <citation type="submission" date="2020-03" db="EMBL/GenBank/DDBJ databases">
        <title>Flavobacteriaceae bacterium strain TP-CH-4, a member of the family Flavobacteriaceae isolated from a deep-sea seamount.</title>
        <authorList>
            <person name="Zhang D.-C."/>
        </authorList>
    </citation>
    <scope>NUCLEOTIDE SEQUENCE</scope>
    <source>
        <strain evidence="3">TP-CH-4</strain>
    </source>
</reference>